<evidence type="ECO:0000313" key="4">
    <source>
        <dbReference type="EMBL" id="OUQ36267.1"/>
    </source>
</evidence>
<keyword evidence="5" id="KW-1185">Reference proteome</keyword>
<dbReference type="SUPFAM" id="SSF46689">
    <property type="entry name" value="Homeodomain-like"/>
    <property type="match status" value="1"/>
</dbReference>
<accession>A0A1Y4T247</accession>
<gene>
    <name evidence="4" type="ORF">B5E75_01710</name>
</gene>
<dbReference type="InterPro" id="IPR018060">
    <property type="entry name" value="HTH_AraC"/>
</dbReference>
<comment type="caution">
    <text evidence="4">The sequence shown here is derived from an EMBL/GenBank/DDBJ whole genome shotgun (WGS) entry which is preliminary data.</text>
</comment>
<evidence type="ECO:0000313" key="5">
    <source>
        <dbReference type="Proteomes" id="UP000195305"/>
    </source>
</evidence>
<dbReference type="Gene3D" id="1.10.10.60">
    <property type="entry name" value="Homeodomain-like"/>
    <property type="match status" value="1"/>
</dbReference>
<dbReference type="GO" id="GO:0003700">
    <property type="term" value="F:DNA-binding transcription factor activity"/>
    <property type="evidence" value="ECO:0007669"/>
    <property type="project" value="InterPro"/>
</dbReference>
<evidence type="ECO:0000256" key="2">
    <source>
        <dbReference type="ARBA" id="ARBA00023163"/>
    </source>
</evidence>
<dbReference type="RefSeq" id="WP_087243675.1">
    <property type="nucleotide sequence ID" value="NZ_NFLJ01000003.1"/>
</dbReference>
<keyword evidence="2" id="KW-0804">Transcription</keyword>
<dbReference type="Proteomes" id="UP000195305">
    <property type="component" value="Unassembled WGS sequence"/>
</dbReference>
<dbReference type="Pfam" id="PF00165">
    <property type="entry name" value="HTH_AraC"/>
    <property type="match status" value="1"/>
</dbReference>
<name>A0A1Y4T247_9FIRM</name>
<dbReference type="OrthoDB" id="2237754at2"/>
<protein>
    <recommendedName>
        <fullName evidence="3">HTH araC/xylS-type domain-containing protein</fullName>
    </recommendedName>
</protein>
<sequence length="31" mass="3677">MEKCDFQTSSYFGKIFHQNTGMTPSQYRSTR</sequence>
<dbReference type="InterPro" id="IPR009057">
    <property type="entry name" value="Homeodomain-like_sf"/>
</dbReference>
<evidence type="ECO:0000256" key="1">
    <source>
        <dbReference type="ARBA" id="ARBA00023015"/>
    </source>
</evidence>
<feature type="domain" description="HTH araC/xylS-type" evidence="3">
    <location>
        <begin position="1"/>
        <end position="30"/>
    </location>
</feature>
<dbReference type="EMBL" id="NFLJ01000003">
    <property type="protein sequence ID" value="OUQ36267.1"/>
    <property type="molecule type" value="Genomic_DNA"/>
</dbReference>
<evidence type="ECO:0000259" key="3">
    <source>
        <dbReference type="PROSITE" id="PS01124"/>
    </source>
</evidence>
<dbReference type="PROSITE" id="PS01124">
    <property type="entry name" value="HTH_ARAC_FAMILY_2"/>
    <property type="match status" value="1"/>
</dbReference>
<proteinExistence type="predicted"/>
<keyword evidence="1" id="KW-0805">Transcription regulation</keyword>
<reference evidence="4 5" key="1">
    <citation type="journal article" date="2018" name="BMC Genomics">
        <title>Whole genome sequencing and function prediction of 133 gut anaerobes isolated from chicken caecum in pure cultures.</title>
        <authorList>
            <person name="Medvecky M."/>
            <person name="Cejkova D."/>
            <person name="Polansky O."/>
            <person name="Karasova D."/>
            <person name="Kubasova T."/>
            <person name="Cizek A."/>
            <person name="Rychlik I."/>
        </authorList>
    </citation>
    <scope>NUCLEOTIDE SEQUENCE [LARGE SCALE GENOMIC DNA]</scope>
    <source>
        <strain evidence="4 5">An13</strain>
    </source>
</reference>
<dbReference type="AlphaFoldDB" id="A0A1Y4T247"/>
<dbReference type="GO" id="GO:0043565">
    <property type="term" value="F:sequence-specific DNA binding"/>
    <property type="evidence" value="ECO:0007669"/>
    <property type="project" value="InterPro"/>
</dbReference>
<organism evidence="4 5">
    <name type="scientific">Massilimicrobiota timonensis</name>
    <dbReference type="NCBI Taxonomy" id="1776392"/>
    <lineage>
        <taxon>Bacteria</taxon>
        <taxon>Bacillati</taxon>
        <taxon>Bacillota</taxon>
        <taxon>Erysipelotrichia</taxon>
        <taxon>Erysipelotrichales</taxon>
        <taxon>Erysipelotrichaceae</taxon>
        <taxon>Massilimicrobiota</taxon>
    </lineage>
</organism>